<gene>
    <name evidence="1" type="ORF">CHARACLAT_021057</name>
</gene>
<evidence type="ECO:0000313" key="2">
    <source>
        <dbReference type="Proteomes" id="UP001352852"/>
    </source>
</evidence>
<proteinExistence type="predicted"/>
<organism evidence="1 2">
    <name type="scientific">Characodon lateralis</name>
    <dbReference type="NCBI Taxonomy" id="208331"/>
    <lineage>
        <taxon>Eukaryota</taxon>
        <taxon>Metazoa</taxon>
        <taxon>Chordata</taxon>
        <taxon>Craniata</taxon>
        <taxon>Vertebrata</taxon>
        <taxon>Euteleostomi</taxon>
        <taxon>Actinopterygii</taxon>
        <taxon>Neopterygii</taxon>
        <taxon>Teleostei</taxon>
        <taxon>Neoteleostei</taxon>
        <taxon>Acanthomorphata</taxon>
        <taxon>Ovalentaria</taxon>
        <taxon>Atherinomorphae</taxon>
        <taxon>Cyprinodontiformes</taxon>
        <taxon>Goodeidae</taxon>
        <taxon>Characodon</taxon>
    </lineage>
</organism>
<dbReference type="EMBL" id="JAHUTJ010002029">
    <property type="protein sequence ID" value="MED6265006.1"/>
    <property type="molecule type" value="Genomic_DNA"/>
</dbReference>
<accession>A0ABU7CS87</accession>
<dbReference type="Proteomes" id="UP001352852">
    <property type="component" value="Unassembled WGS sequence"/>
</dbReference>
<protein>
    <submittedName>
        <fullName evidence="1">Uncharacterized protein</fullName>
    </submittedName>
</protein>
<sequence>MLEITFLSSMGTSMETIPLHRRGFTGRDNASTNSPKSTIYQILKNFSSGPSLKLDLTNALGCQQCRACRGMTDRCDCFRKDATSLKDKFLQQTTGGTRTGLRIFSETKPPLQTEVETKTCLENRR</sequence>
<name>A0ABU7CS87_9TELE</name>
<reference evidence="1 2" key="1">
    <citation type="submission" date="2021-06" db="EMBL/GenBank/DDBJ databases">
        <authorList>
            <person name="Palmer J.M."/>
        </authorList>
    </citation>
    <scope>NUCLEOTIDE SEQUENCE [LARGE SCALE GENOMIC DNA]</scope>
    <source>
        <strain evidence="1 2">CL_MEX2019</strain>
        <tissue evidence="1">Muscle</tissue>
    </source>
</reference>
<evidence type="ECO:0000313" key="1">
    <source>
        <dbReference type="EMBL" id="MED6265006.1"/>
    </source>
</evidence>
<comment type="caution">
    <text evidence="1">The sequence shown here is derived from an EMBL/GenBank/DDBJ whole genome shotgun (WGS) entry which is preliminary data.</text>
</comment>
<keyword evidence="2" id="KW-1185">Reference proteome</keyword>